<accession>A0A4Y9AGY7</accession>
<dbReference type="OrthoDB" id="1683486at2"/>
<dbReference type="RefSeq" id="WP_135109380.1">
    <property type="nucleotide sequence ID" value="NZ_SRHY01000005.1"/>
</dbReference>
<name>A0A4Y9AGY7_9BACI</name>
<evidence type="ECO:0008006" key="3">
    <source>
        <dbReference type="Google" id="ProtNLM"/>
    </source>
</evidence>
<gene>
    <name evidence="1" type="ORF">E4U82_06720</name>
</gene>
<dbReference type="AlphaFoldDB" id="A0A4Y9AGY7"/>
<organism evidence="1 2">
    <name type="scientific">Lentibacillus salicampi</name>
    <dbReference type="NCBI Taxonomy" id="175306"/>
    <lineage>
        <taxon>Bacteria</taxon>
        <taxon>Bacillati</taxon>
        <taxon>Bacillota</taxon>
        <taxon>Bacilli</taxon>
        <taxon>Bacillales</taxon>
        <taxon>Bacillaceae</taxon>
        <taxon>Lentibacillus</taxon>
    </lineage>
</organism>
<proteinExistence type="predicted"/>
<evidence type="ECO:0000313" key="2">
    <source>
        <dbReference type="Proteomes" id="UP000298484"/>
    </source>
</evidence>
<dbReference type="EMBL" id="SRHY01000005">
    <property type="protein sequence ID" value="TFJ93644.1"/>
    <property type="molecule type" value="Genomic_DNA"/>
</dbReference>
<dbReference type="InterPro" id="IPR035198">
    <property type="entry name" value="SU10_MCP"/>
</dbReference>
<dbReference type="Pfam" id="PF17236">
    <property type="entry name" value="SU10_MCP"/>
    <property type="match status" value="1"/>
</dbReference>
<evidence type="ECO:0000313" key="1">
    <source>
        <dbReference type="EMBL" id="TFJ93644.1"/>
    </source>
</evidence>
<dbReference type="Proteomes" id="UP000298484">
    <property type="component" value="Unassembled WGS sequence"/>
</dbReference>
<sequence length="289" mass="31663">MFNTQDFVPGQSFDMKDLIIEVNKKQNPFSTLLLSKAVPAQSPHVEWIQEEINEASAVTMAEGGDAPAYQKDNLGSKQNWLELIGATASVTNTAQYSNAIGISDLLAHEVTKKTKAIKRQFENRFIHATGGGYKSASKTYKTNGILSQIHADNKVADTALTVDAFDSVIEKLYNAGVSDNMICFVPAKLKKQINAFDSVEHFAKDNFLGFDMDTYITVWGNVSFVLCEGLSNELFVVNPDYLELAQLIPYHATVQSVSGSKQSVYLEAQQGVKLLNEKAAASFSIETAS</sequence>
<reference evidence="1 2" key="1">
    <citation type="submission" date="2019-03" db="EMBL/GenBank/DDBJ databases">
        <title>Genome sequence of Lentibacillus salicampi ATCC BAA-719.</title>
        <authorList>
            <person name="Maclea K.S."/>
            <person name="Simoes Junior M."/>
        </authorList>
    </citation>
    <scope>NUCLEOTIDE SEQUENCE [LARGE SCALE GENOMIC DNA]</scope>
    <source>
        <strain evidence="1 2">ATCC BAA-719</strain>
    </source>
</reference>
<keyword evidence="2" id="KW-1185">Reference proteome</keyword>
<protein>
    <recommendedName>
        <fullName evidence="3">Phage major capsid protein</fullName>
    </recommendedName>
</protein>
<comment type="caution">
    <text evidence="1">The sequence shown here is derived from an EMBL/GenBank/DDBJ whole genome shotgun (WGS) entry which is preliminary data.</text>
</comment>